<sequence length="28" mass="3301">MAKQSKENLIWIDLEMTGLEPQRDVIIE</sequence>
<accession>A0A3B0Y464</accession>
<gene>
    <name evidence="1" type="ORF">MNBD_GAMMA10-1853</name>
</gene>
<dbReference type="InterPro" id="IPR036397">
    <property type="entry name" value="RNaseH_sf"/>
</dbReference>
<dbReference type="Gene3D" id="3.30.420.10">
    <property type="entry name" value="Ribonuclease H-like superfamily/Ribonuclease H"/>
    <property type="match status" value="1"/>
</dbReference>
<dbReference type="EMBL" id="UOFJ01000097">
    <property type="protein sequence ID" value="VAW63334.1"/>
    <property type="molecule type" value="Genomic_DNA"/>
</dbReference>
<proteinExistence type="predicted"/>
<dbReference type="GO" id="GO:0003676">
    <property type="term" value="F:nucleic acid binding"/>
    <property type="evidence" value="ECO:0007669"/>
    <property type="project" value="InterPro"/>
</dbReference>
<reference evidence="1" key="1">
    <citation type="submission" date="2018-06" db="EMBL/GenBank/DDBJ databases">
        <authorList>
            <person name="Zhirakovskaya E."/>
        </authorList>
    </citation>
    <scope>NUCLEOTIDE SEQUENCE</scope>
</reference>
<feature type="non-terminal residue" evidence="1">
    <location>
        <position position="28"/>
    </location>
</feature>
<name>A0A3B0Y464_9ZZZZ</name>
<dbReference type="SUPFAM" id="SSF53098">
    <property type="entry name" value="Ribonuclease H-like"/>
    <property type="match status" value="1"/>
</dbReference>
<dbReference type="AlphaFoldDB" id="A0A3B0Y464"/>
<dbReference type="InterPro" id="IPR012337">
    <property type="entry name" value="RNaseH-like_sf"/>
</dbReference>
<evidence type="ECO:0000313" key="1">
    <source>
        <dbReference type="EMBL" id="VAW63334.1"/>
    </source>
</evidence>
<protein>
    <submittedName>
        <fullName evidence="1">3'-to-5' oligoribonuclease (Orn)</fullName>
    </submittedName>
</protein>
<organism evidence="1">
    <name type="scientific">hydrothermal vent metagenome</name>
    <dbReference type="NCBI Taxonomy" id="652676"/>
    <lineage>
        <taxon>unclassified sequences</taxon>
        <taxon>metagenomes</taxon>
        <taxon>ecological metagenomes</taxon>
    </lineage>
</organism>